<protein>
    <submittedName>
        <fullName evidence="9">MBOAT family protein</fullName>
    </submittedName>
</protein>
<dbReference type="InterPro" id="IPR004299">
    <property type="entry name" value="MBOAT_fam"/>
</dbReference>
<dbReference type="EMBL" id="JACOOE010000009">
    <property type="protein sequence ID" value="MBC5606366.1"/>
    <property type="molecule type" value="Genomic_DNA"/>
</dbReference>
<keyword evidence="10" id="KW-1185">Reference proteome</keyword>
<feature type="transmembrane region" description="Helical" evidence="8">
    <location>
        <begin position="81"/>
        <end position="100"/>
    </location>
</feature>
<evidence type="ECO:0000256" key="7">
    <source>
        <dbReference type="PIRNR" id="PIRNR016636"/>
    </source>
</evidence>
<evidence type="ECO:0000313" key="10">
    <source>
        <dbReference type="Proteomes" id="UP000600600"/>
    </source>
</evidence>
<dbReference type="Pfam" id="PF03062">
    <property type="entry name" value="MBOAT"/>
    <property type="match status" value="1"/>
</dbReference>
<feature type="transmembrane region" description="Helical" evidence="8">
    <location>
        <begin position="445"/>
        <end position="472"/>
    </location>
</feature>
<sequence length="474" mass="55223">MLFNSLGFLLFFPMVCIVYFCIPSLKWRNMFLLAASYYFYMQWKPEYALLLLTSTAITYGAALLIDKYRTEDYYSSRQAKVVLMLSIVANLAILFFYKYYNWLGGCLTEWMQNAGVDMTVPKFDILLPVGISFYIFQALGYSIDVYRKNVEVERNFFRYALFVSYFPQLVAGPIERSTNLLRQFKEKKVPNYDNLMQGLNLMLWGYFMKLVVADRCAMYVDAIFNNAAHHTGGSFAVASVMFTIQIYGDFAGYTYIAIGCAKVMGFHLHDNFHRPYFAATITEFWHRWHISLSSWLRDYVYFPLGGSRTSKAKAYRNILITFLVSGIWHGANWTYIFWGVMHGVVQCIERFWGWNKARWKGLAKFLHVLVTFVAVDIAWIFFRADSIEQAFYVIKEIFSDMQMPFDGLGITGWMYIVFALMVLVIKECIDEFNINLHLSQSKSLLVQRLYVIGMVMIILCFGVLSGGQFIYFQF</sequence>
<dbReference type="PIRSF" id="PIRSF500217">
    <property type="entry name" value="AlgI"/>
    <property type="match status" value="1"/>
</dbReference>
<dbReference type="PANTHER" id="PTHR13285:SF18">
    <property type="entry name" value="PROTEIN-CYSTEINE N-PALMITOYLTRANSFERASE RASP"/>
    <property type="match status" value="1"/>
</dbReference>
<feature type="transmembrane region" description="Helical" evidence="8">
    <location>
        <begin position="125"/>
        <end position="144"/>
    </location>
</feature>
<keyword evidence="3 7" id="KW-1003">Cell membrane</keyword>
<feature type="transmembrane region" description="Helical" evidence="8">
    <location>
        <begin position="403"/>
        <end position="425"/>
    </location>
</feature>
<dbReference type="Proteomes" id="UP000600600">
    <property type="component" value="Unassembled WGS sequence"/>
</dbReference>
<keyword evidence="7" id="KW-0012">Acyltransferase</keyword>
<name>A0ABR7CEY3_9BACE</name>
<keyword evidence="6 7" id="KW-0472">Membrane</keyword>
<organism evidence="9 10">
    <name type="scientific">Bacteroides difficilis</name>
    <dbReference type="NCBI Taxonomy" id="2763021"/>
    <lineage>
        <taxon>Bacteria</taxon>
        <taxon>Pseudomonadati</taxon>
        <taxon>Bacteroidota</taxon>
        <taxon>Bacteroidia</taxon>
        <taxon>Bacteroidales</taxon>
        <taxon>Bacteroidaceae</taxon>
        <taxon>Bacteroides</taxon>
    </lineage>
</organism>
<proteinExistence type="inferred from homology"/>
<evidence type="ECO:0000256" key="1">
    <source>
        <dbReference type="ARBA" id="ARBA00004651"/>
    </source>
</evidence>
<comment type="caution">
    <text evidence="9">The sequence shown here is derived from an EMBL/GenBank/DDBJ whole genome shotgun (WGS) entry which is preliminary data.</text>
</comment>
<dbReference type="InterPro" id="IPR028362">
    <property type="entry name" value="AlgI"/>
</dbReference>
<feature type="transmembrane region" description="Helical" evidence="8">
    <location>
        <begin position="7"/>
        <end position="27"/>
    </location>
</feature>
<reference evidence="9 10" key="1">
    <citation type="submission" date="2020-08" db="EMBL/GenBank/DDBJ databases">
        <title>Genome public.</title>
        <authorList>
            <person name="Liu C."/>
            <person name="Sun Q."/>
        </authorList>
    </citation>
    <scope>NUCLEOTIDE SEQUENCE [LARGE SCALE GENOMIC DNA]</scope>
    <source>
        <strain evidence="9 10">M27</strain>
    </source>
</reference>
<dbReference type="InterPro" id="IPR024194">
    <property type="entry name" value="Ac/AlaTfrase_AlgI/DltB"/>
</dbReference>
<comment type="similarity">
    <text evidence="2 7">Belongs to the membrane-bound acyltransferase family.</text>
</comment>
<evidence type="ECO:0000256" key="2">
    <source>
        <dbReference type="ARBA" id="ARBA00010323"/>
    </source>
</evidence>
<evidence type="ECO:0000256" key="4">
    <source>
        <dbReference type="ARBA" id="ARBA00022692"/>
    </source>
</evidence>
<evidence type="ECO:0000256" key="5">
    <source>
        <dbReference type="ARBA" id="ARBA00022989"/>
    </source>
</evidence>
<keyword evidence="5 8" id="KW-1133">Transmembrane helix</keyword>
<keyword evidence="4 8" id="KW-0812">Transmembrane</keyword>
<accession>A0ABR7CEY3</accession>
<feature type="transmembrane region" description="Helical" evidence="8">
    <location>
        <begin position="318"/>
        <end position="341"/>
    </location>
</feature>
<feature type="transmembrane region" description="Helical" evidence="8">
    <location>
        <begin position="47"/>
        <end position="65"/>
    </location>
</feature>
<evidence type="ECO:0000256" key="6">
    <source>
        <dbReference type="ARBA" id="ARBA00023136"/>
    </source>
</evidence>
<evidence type="ECO:0000313" key="9">
    <source>
        <dbReference type="EMBL" id="MBC5606366.1"/>
    </source>
</evidence>
<comment type="subcellular location">
    <subcellularLocation>
        <location evidence="1">Cell membrane</location>
        <topology evidence="1">Multi-pass membrane protein</topology>
    </subcellularLocation>
</comment>
<keyword evidence="7" id="KW-0808">Transferase</keyword>
<gene>
    <name evidence="9" type="ORF">H8S67_17075</name>
</gene>
<evidence type="ECO:0000256" key="8">
    <source>
        <dbReference type="SAM" id="Phobius"/>
    </source>
</evidence>
<evidence type="ECO:0000256" key="3">
    <source>
        <dbReference type="ARBA" id="ARBA00022475"/>
    </source>
</evidence>
<feature type="transmembrane region" description="Helical" evidence="8">
    <location>
        <begin position="194"/>
        <end position="212"/>
    </location>
</feature>
<dbReference type="PANTHER" id="PTHR13285">
    <property type="entry name" value="ACYLTRANSFERASE"/>
    <property type="match status" value="1"/>
</dbReference>
<dbReference type="PIRSF" id="PIRSF016636">
    <property type="entry name" value="AlgI_DltB"/>
    <property type="match status" value="1"/>
</dbReference>
<feature type="transmembrane region" description="Helical" evidence="8">
    <location>
        <begin position="156"/>
        <end position="174"/>
    </location>
</feature>
<feature type="transmembrane region" description="Helical" evidence="8">
    <location>
        <begin position="361"/>
        <end position="382"/>
    </location>
</feature>
<dbReference type="InterPro" id="IPR051085">
    <property type="entry name" value="MB_O-acyltransferase"/>
</dbReference>